<keyword evidence="1" id="KW-0472">Membrane</keyword>
<evidence type="ECO:0000313" key="3">
    <source>
        <dbReference type="Proteomes" id="UP000306562"/>
    </source>
</evidence>
<feature type="transmembrane region" description="Helical" evidence="1">
    <location>
        <begin position="12"/>
        <end position="30"/>
    </location>
</feature>
<dbReference type="AlphaFoldDB" id="A0AAX3ICS5"/>
<name>A0AAX3ICS5_9PSED</name>
<dbReference type="EMBL" id="LR590482">
    <property type="protein sequence ID" value="VTR03301.1"/>
    <property type="molecule type" value="Genomic_DNA"/>
</dbReference>
<keyword evidence="1" id="KW-0812">Transmembrane</keyword>
<keyword evidence="1" id="KW-1133">Transmembrane helix</keyword>
<evidence type="ECO:0000313" key="2">
    <source>
        <dbReference type="EMBL" id="VTR03301.1"/>
    </source>
</evidence>
<dbReference type="Proteomes" id="UP000306562">
    <property type="component" value="Chromosome"/>
</dbReference>
<organism evidence="2 3">
    <name type="scientific">Pseudomonas synxantha</name>
    <dbReference type="NCBI Taxonomy" id="47883"/>
    <lineage>
        <taxon>Bacteria</taxon>
        <taxon>Pseudomonadati</taxon>
        <taxon>Pseudomonadota</taxon>
        <taxon>Gammaproteobacteria</taxon>
        <taxon>Pseudomonadales</taxon>
        <taxon>Pseudomonadaceae</taxon>
        <taxon>Pseudomonas</taxon>
    </lineage>
</organism>
<protein>
    <submittedName>
        <fullName evidence="2">Uncharacterized protein</fullName>
    </submittedName>
</protein>
<evidence type="ECO:0000256" key="1">
    <source>
        <dbReference type="SAM" id="Phobius"/>
    </source>
</evidence>
<sequence length="35" mass="3813">MFKATQNCLDKLMGSFGVFFGNIGCFIVKIPQGCP</sequence>
<proteinExistence type="predicted"/>
<accession>A0AAX3ICS5</accession>
<gene>
    <name evidence="2" type="ORF">NCTC10696_04274</name>
</gene>
<reference evidence="2 3" key="1">
    <citation type="submission" date="2019-05" db="EMBL/GenBank/DDBJ databases">
        <authorList>
            <consortium name="Pathogen Informatics"/>
        </authorList>
    </citation>
    <scope>NUCLEOTIDE SEQUENCE [LARGE SCALE GENOMIC DNA]</scope>
    <source>
        <strain evidence="2 3">NCTC10696</strain>
    </source>
</reference>